<protein>
    <submittedName>
        <fullName evidence="1">MEGF11 isoform 10</fullName>
    </submittedName>
</protein>
<accession>A0A2J8NRB2</accession>
<gene>
    <name evidence="1" type="ORF">CK820_G0008265</name>
</gene>
<dbReference type="AlphaFoldDB" id="A0A2J8NRB2"/>
<evidence type="ECO:0000313" key="2">
    <source>
        <dbReference type="Proteomes" id="UP000236370"/>
    </source>
</evidence>
<proteinExistence type="predicted"/>
<dbReference type="EMBL" id="NBAG03000224">
    <property type="protein sequence ID" value="PNI74288.1"/>
    <property type="molecule type" value="Genomic_DNA"/>
</dbReference>
<sequence length="29" mass="3137">CLPGFSGALCNQASKWQKQILIPTCMLKG</sequence>
<organism evidence="1 2">
    <name type="scientific">Pan troglodytes</name>
    <name type="common">Chimpanzee</name>
    <dbReference type="NCBI Taxonomy" id="9598"/>
    <lineage>
        <taxon>Eukaryota</taxon>
        <taxon>Metazoa</taxon>
        <taxon>Chordata</taxon>
        <taxon>Craniata</taxon>
        <taxon>Vertebrata</taxon>
        <taxon>Euteleostomi</taxon>
        <taxon>Mammalia</taxon>
        <taxon>Eutheria</taxon>
        <taxon>Euarchontoglires</taxon>
        <taxon>Primates</taxon>
        <taxon>Haplorrhini</taxon>
        <taxon>Catarrhini</taxon>
        <taxon>Hominidae</taxon>
        <taxon>Pan</taxon>
    </lineage>
</organism>
<evidence type="ECO:0000313" key="1">
    <source>
        <dbReference type="EMBL" id="PNI74288.1"/>
    </source>
</evidence>
<comment type="caution">
    <text evidence="1">The sequence shown here is derived from an EMBL/GenBank/DDBJ whole genome shotgun (WGS) entry which is preliminary data.</text>
</comment>
<dbReference type="Proteomes" id="UP000236370">
    <property type="component" value="Unassembled WGS sequence"/>
</dbReference>
<name>A0A2J8NRB2_PANTR</name>
<reference evidence="1 2" key="1">
    <citation type="submission" date="2017-12" db="EMBL/GenBank/DDBJ databases">
        <title>High-resolution comparative analysis of great ape genomes.</title>
        <authorList>
            <person name="Pollen A."/>
            <person name="Hastie A."/>
            <person name="Hormozdiari F."/>
            <person name="Dougherty M."/>
            <person name="Liu R."/>
            <person name="Chaisson M."/>
            <person name="Hoppe E."/>
            <person name="Hill C."/>
            <person name="Pang A."/>
            <person name="Hillier L."/>
            <person name="Baker C."/>
            <person name="Armstrong J."/>
            <person name="Shendure J."/>
            <person name="Paten B."/>
            <person name="Wilson R."/>
            <person name="Chao H."/>
            <person name="Schneider V."/>
            <person name="Ventura M."/>
            <person name="Kronenberg Z."/>
            <person name="Murali S."/>
            <person name="Gordon D."/>
            <person name="Cantsilieris S."/>
            <person name="Munson K."/>
            <person name="Nelson B."/>
            <person name="Raja A."/>
            <person name="Underwood J."/>
            <person name="Diekhans M."/>
            <person name="Fiddes I."/>
            <person name="Haussler D."/>
            <person name="Eichler E."/>
        </authorList>
    </citation>
    <scope>NUCLEOTIDE SEQUENCE [LARGE SCALE GENOMIC DNA]</scope>
    <source>
        <strain evidence="1">Yerkes chimp pedigree #C0471</strain>
    </source>
</reference>
<feature type="non-terminal residue" evidence="1">
    <location>
        <position position="1"/>
    </location>
</feature>